<evidence type="ECO:0000256" key="5">
    <source>
        <dbReference type="ARBA" id="ARBA00022777"/>
    </source>
</evidence>
<dbReference type="InterPro" id="IPR035965">
    <property type="entry name" value="PAS-like_dom_sf"/>
</dbReference>
<evidence type="ECO:0000313" key="7">
    <source>
        <dbReference type="EMBL" id="QUS39908.1"/>
    </source>
</evidence>
<dbReference type="InterPro" id="IPR013655">
    <property type="entry name" value="PAS_fold_3"/>
</dbReference>
<dbReference type="PANTHER" id="PTHR43304">
    <property type="entry name" value="PHYTOCHROME-LIKE PROTEIN CPH1"/>
    <property type="match status" value="1"/>
</dbReference>
<evidence type="ECO:0000313" key="8">
    <source>
        <dbReference type="Proteomes" id="UP000682843"/>
    </source>
</evidence>
<dbReference type="SUPFAM" id="SSF55785">
    <property type="entry name" value="PYP-like sensor domain (PAS domain)"/>
    <property type="match status" value="1"/>
</dbReference>
<dbReference type="InterPro" id="IPR000014">
    <property type="entry name" value="PAS"/>
</dbReference>
<comment type="catalytic activity">
    <reaction evidence="1">
        <text>ATP + protein L-histidine = ADP + protein N-phospho-L-histidine.</text>
        <dbReference type="EC" id="2.7.13.3"/>
    </reaction>
</comment>
<dbReference type="Gene3D" id="3.30.450.20">
    <property type="entry name" value="PAS domain"/>
    <property type="match status" value="1"/>
</dbReference>
<name>A0ABX8A845_9BRAD</name>
<proteinExistence type="predicted"/>
<feature type="domain" description="PAS" evidence="6">
    <location>
        <begin position="66"/>
        <end position="115"/>
    </location>
</feature>
<dbReference type="InterPro" id="IPR052162">
    <property type="entry name" value="Sensor_kinase/Photoreceptor"/>
</dbReference>
<dbReference type="CDD" id="cd00130">
    <property type="entry name" value="PAS"/>
    <property type="match status" value="1"/>
</dbReference>
<evidence type="ECO:0000256" key="1">
    <source>
        <dbReference type="ARBA" id="ARBA00000085"/>
    </source>
</evidence>
<evidence type="ECO:0000256" key="4">
    <source>
        <dbReference type="ARBA" id="ARBA00022679"/>
    </source>
</evidence>
<dbReference type="NCBIfam" id="TIGR00229">
    <property type="entry name" value="sensory_box"/>
    <property type="match status" value="1"/>
</dbReference>
<organism evidence="7 8">
    <name type="scientific">Tardiphaga alba</name>
    <dbReference type="NCBI Taxonomy" id="340268"/>
    <lineage>
        <taxon>Bacteria</taxon>
        <taxon>Pseudomonadati</taxon>
        <taxon>Pseudomonadota</taxon>
        <taxon>Alphaproteobacteria</taxon>
        <taxon>Hyphomicrobiales</taxon>
        <taxon>Nitrobacteraceae</taxon>
        <taxon>Tardiphaga</taxon>
    </lineage>
</organism>
<dbReference type="Pfam" id="PF08447">
    <property type="entry name" value="PAS_3"/>
    <property type="match status" value="1"/>
</dbReference>
<evidence type="ECO:0000256" key="2">
    <source>
        <dbReference type="ARBA" id="ARBA00012438"/>
    </source>
</evidence>
<keyword evidence="5" id="KW-0418">Kinase</keyword>
<dbReference type="PANTHER" id="PTHR43304:SF1">
    <property type="entry name" value="PAC DOMAIN-CONTAINING PROTEIN"/>
    <property type="match status" value="1"/>
</dbReference>
<dbReference type="Proteomes" id="UP000682843">
    <property type="component" value="Chromosome"/>
</dbReference>
<dbReference type="PROSITE" id="PS50112">
    <property type="entry name" value="PAS"/>
    <property type="match status" value="1"/>
</dbReference>
<evidence type="ECO:0000256" key="3">
    <source>
        <dbReference type="ARBA" id="ARBA00022553"/>
    </source>
</evidence>
<dbReference type="EC" id="2.7.13.3" evidence="2"/>
<accession>A0ABX8A845</accession>
<evidence type="ECO:0000259" key="6">
    <source>
        <dbReference type="PROSITE" id="PS50112"/>
    </source>
</evidence>
<gene>
    <name evidence="7" type="ORF">RPMA_14495</name>
</gene>
<dbReference type="EMBL" id="CP036498">
    <property type="protein sequence ID" value="QUS39908.1"/>
    <property type="molecule type" value="Genomic_DNA"/>
</dbReference>
<keyword evidence="8" id="KW-1185">Reference proteome</keyword>
<keyword evidence="3" id="KW-0597">Phosphoprotein</keyword>
<keyword evidence="4" id="KW-0808">Transferase</keyword>
<protein>
    <recommendedName>
        <fullName evidence="2">histidine kinase</fullName>
        <ecNumber evidence="2">2.7.13.3</ecNumber>
    </recommendedName>
</protein>
<sequence>MRGRAISDICRELAESAGSERHDILAQILRMAALEATQAGARFDDGGDIRTRLVGTWDWDILNDRVYAEGSFARLFGLTDQQAAQGAPLRVWLDAIHPDDLDQVSAMIRQTMKPGEVFSMEYRVVAHGETHWIYARGNCTFDQAGEPVRFPGAVVDITHEKIDDRHLSIAPI</sequence>
<reference evidence="7 8" key="1">
    <citation type="submission" date="2019-02" db="EMBL/GenBank/DDBJ databases">
        <title>Emended description of the genus Rhodopseudomonas and description of Rhodopseudomonas albus sp. nov., a non-phototrophic, heavy-metal-tolerant bacterium isolated from garden soil.</title>
        <authorList>
            <person name="Bao Z."/>
            <person name="Cao W.W."/>
            <person name="Sato Y."/>
            <person name="Nishizawa T."/>
            <person name="Zhao J."/>
            <person name="Guo Y."/>
            <person name="Ohta H."/>
        </authorList>
    </citation>
    <scope>NUCLEOTIDE SEQUENCE [LARGE SCALE GENOMIC DNA]</scope>
    <source>
        <strain evidence="7 8">SK50-23</strain>
    </source>
</reference>